<organism evidence="10 11">
    <name type="scientific">Canna indica</name>
    <name type="common">Indian-shot</name>
    <dbReference type="NCBI Taxonomy" id="4628"/>
    <lineage>
        <taxon>Eukaryota</taxon>
        <taxon>Viridiplantae</taxon>
        <taxon>Streptophyta</taxon>
        <taxon>Embryophyta</taxon>
        <taxon>Tracheophyta</taxon>
        <taxon>Spermatophyta</taxon>
        <taxon>Magnoliopsida</taxon>
        <taxon>Liliopsida</taxon>
        <taxon>Zingiberales</taxon>
        <taxon>Cannaceae</taxon>
        <taxon>Canna</taxon>
    </lineage>
</organism>
<dbReference type="InterPro" id="IPR003035">
    <property type="entry name" value="RWP-RK_dom"/>
</dbReference>
<evidence type="ECO:0000256" key="7">
    <source>
        <dbReference type="SAM" id="Coils"/>
    </source>
</evidence>
<dbReference type="PANTHER" id="PTHR46373:SF5">
    <property type="entry name" value="RWP-RK DOMAIN PROTEIN"/>
    <property type="match status" value="1"/>
</dbReference>
<evidence type="ECO:0000256" key="4">
    <source>
        <dbReference type="ARBA" id="ARBA00023125"/>
    </source>
</evidence>
<dbReference type="AlphaFoldDB" id="A0AAQ3QT18"/>
<evidence type="ECO:0000256" key="6">
    <source>
        <dbReference type="ARBA" id="ARBA00023242"/>
    </source>
</evidence>
<dbReference type="PANTHER" id="PTHR46373">
    <property type="entry name" value="PROTEIN RKD4"/>
    <property type="match status" value="1"/>
</dbReference>
<name>A0AAQ3QT18_9LILI</name>
<keyword evidence="4" id="KW-0238">DNA-binding</keyword>
<comment type="function">
    <text evidence="1">Putative transcription factor.</text>
</comment>
<proteinExistence type="predicted"/>
<dbReference type="GO" id="GO:0003700">
    <property type="term" value="F:DNA-binding transcription factor activity"/>
    <property type="evidence" value="ECO:0007669"/>
    <property type="project" value="InterPro"/>
</dbReference>
<dbReference type="PROSITE" id="PS51519">
    <property type="entry name" value="RWP_RK"/>
    <property type="match status" value="1"/>
</dbReference>
<evidence type="ECO:0000256" key="2">
    <source>
        <dbReference type="ARBA" id="ARBA00023015"/>
    </source>
</evidence>
<evidence type="ECO:0000256" key="8">
    <source>
        <dbReference type="SAM" id="MobiDB-lite"/>
    </source>
</evidence>
<evidence type="ECO:0000259" key="9">
    <source>
        <dbReference type="PROSITE" id="PS51519"/>
    </source>
</evidence>
<protein>
    <recommendedName>
        <fullName evidence="9">RWP-RK domain-containing protein</fullName>
    </recommendedName>
</protein>
<evidence type="ECO:0000313" key="10">
    <source>
        <dbReference type="EMBL" id="WOL20188.1"/>
    </source>
</evidence>
<keyword evidence="6" id="KW-0539">Nucleus</keyword>
<accession>A0AAQ3QT18</accession>
<dbReference type="Pfam" id="PF02042">
    <property type="entry name" value="RWP-RK"/>
    <property type="match status" value="1"/>
</dbReference>
<keyword evidence="3 7" id="KW-0175">Coiled coil</keyword>
<dbReference type="GO" id="GO:0003677">
    <property type="term" value="F:DNA binding"/>
    <property type="evidence" value="ECO:0007669"/>
    <property type="project" value="UniProtKB-KW"/>
</dbReference>
<feature type="domain" description="RWP-RK" evidence="9">
    <location>
        <begin position="196"/>
        <end position="280"/>
    </location>
</feature>
<evidence type="ECO:0000256" key="3">
    <source>
        <dbReference type="ARBA" id="ARBA00023054"/>
    </source>
</evidence>
<dbReference type="Proteomes" id="UP001327560">
    <property type="component" value="Chromosome 9"/>
</dbReference>
<keyword evidence="2" id="KW-0805">Transcription regulation</keyword>
<evidence type="ECO:0000256" key="1">
    <source>
        <dbReference type="ARBA" id="ARBA00004049"/>
    </source>
</evidence>
<sequence>MDELRRYFRDDDEILPYLDFSDQQPPIVFSMIEGLPDGSSSNVNEDVDPVFVQFMPGQLDCSRCLLFRELIHSNGYQNVKVLVHGEPPHFSHAIFEIERPGKTGQKPTVDHYLINLESKDGGWVAGFLNIYTLLLDTDNSVVIQDTVSPIYTTLCGEVEDYSIVNQWLQIPPEEDSDCQRSETTSQCTDGEQFDDDMPGKSRHALQREKTRKITLKDLANHFHMPLADAAKKLELCSTALKLACRRHGVMRWPCRQIKSIDRQIQKLERQMANVTREALRAETRVEIELLKHKKRRLYGLDK</sequence>
<feature type="coiled-coil region" evidence="7">
    <location>
        <begin position="257"/>
        <end position="284"/>
    </location>
</feature>
<keyword evidence="5" id="KW-0804">Transcription</keyword>
<feature type="region of interest" description="Disordered" evidence="8">
    <location>
        <begin position="174"/>
        <end position="204"/>
    </location>
</feature>
<reference evidence="10 11" key="1">
    <citation type="submission" date="2023-10" db="EMBL/GenBank/DDBJ databases">
        <title>Chromosome-scale genome assembly provides insights into flower coloration mechanisms of Canna indica.</title>
        <authorList>
            <person name="Li C."/>
        </authorList>
    </citation>
    <scope>NUCLEOTIDE SEQUENCE [LARGE SCALE GENOMIC DNA]</scope>
    <source>
        <tissue evidence="10">Flower</tissue>
    </source>
</reference>
<keyword evidence="11" id="KW-1185">Reference proteome</keyword>
<dbReference type="EMBL" id="CP136898">
    <property type="protein sequence ID" value="WOL20188.1"/>
    <property type="molecule type" value="Genomic_DNA"/>
</dbReference>
<evidence type="ECO:0000256" key="5">
    <source>
        <dbReference type="ARBA" id="ARBA00023163"/>
    </source>
</evidence>
<dbReference type="InterPro" id="IPR044607">
    <property type="entry name" value="RKD-like"/>
</dbReference>
<gene>
    <name evidence="10" type="ORF">Cni_G28991</name>
</gene>
<evidence type="ECO:0000313" key="11">
    <source>
        <dbReference type="Proteomes" id="UP001327560"/>
    </source>
</evidence>